<evidence type="ECO:0000313" key="4">
    <source>
        <dbReference type="Proteomes" id="UP000243255"/>
    </source>
</evidence>
<dbReference type="SUPFAM" id="SSF88713">
    <property type="entry name" value="Glycoside hydrolase/deacetylase"/>
    <property type="match status" value="1"/>
</dbReference>
<organism evidence="3 4">
    <name type="scientific">Asaccharospora irregularis DSM 2635</name>
    <dbReference type="NCBI Taxonomy" id="1121321"/>
    <lineage>
        <taxon>Bacteria</taxon>
        <taxon>Bacillati</taxon>
        <taxon>Bacillota</taxon>
        <taxon>Clostridia</taxon>
        <taxon>Peptostreptococcales</taxon>
        <taxon>Peptostreptococcaceae</taxon>
        <taxon>Asaccharospora</taxon>
    </lineage>
</organism>
<dbReference type="InterPro" id="IPR011330">
    <property type="entry name" value="Glyco_hydro/deAcase_b/a-brl"/>
</dbReference>
<dbReference type="GO" id="GO:0005975">
    <property type="term" value="P:carbohydrate metabolic process"/>
    <property type="evidence" value="ECO:0007669"/>
    <property type="project" value="InterPro"/>
</dbReference>
<gene>
    <name evidence="3" type="ORF">SAMN04488530_1439</name>
</gene>
<dbReference type="InterPro" id="IPR002509">
    <property type="entry name" value="NODB_dom"/>
</dbReference>
<dbReference type="InterPro" id="IPR050248">
    <property type="entry name" value="Polysacc_deacetylase_ArnD"/>
</dbReference>
<dbReference type="Proteomes" id="UP000243255">
    <property type="component" value="Unassembled WGS sequence"/>
</dbReference>
<evidence type="ECO:0000256" key="1">
    <source>
        <dbReference type="SAM" id="Phobius"/>
    </source>
</evidence>
<dbReference type="PANTHER" id="PTHR10587">
    <property type="entry name" value="GLYCOSYL TRANSFERASE-RELATED"/>
    <property type="match status" value="1"/>
</dbReference>
<dbReference type="PROSITE" id="PS51677">
    <property type="entry name" value="NODB"/>
    <property type="match status" value="1"/>
</dbReference>
<reference evidence="4" key="1">
    <citation type="submission" date="2016-11" db="EMBL/GenBank/DDBJ databases">
        <authorList>
            <person name="Varghese N."/>
            <person name="Submissions S."/>
        </authorList>
    </citation>
    <scope>NUCLEOTIDE SEQUENCE [LARGE SCALE GENOMIC DNA]</scope>
    <source>
        <strain evidence="4">DSM 2635</strain>
    </source>
</reference>
<keyword evidence="1" id="KW-0812">Transmembrane</keyword>
<keyword evidence="4" id="KW-1185">Reference proteome</keyword>
<accession>A0A1M5SMK4</accession>
<sequence>MGMVFKSRETIWVIIFSLILAVIKVNIIDKNKVINDQKNNMKTSQAVTEKPKPRPEKIAYITIDDGPSSHTSEIVEVLKENDVNATFFMIDGNMKSNKEAVKEVVKEGNSVGFHSVSHDIHKLYESPETTLNEFETCKKTFEEISGKKSKLIRLPYGSKPYMPEESYNKLMENDYKIWDWSLDTEDWRSSTDQIINNVLYYGRDKKEIVILMHEKEQSVNALSYIIKVLKERGYTILPITEEDSPKNYWNKNI</sequence>
<proteinExistence type="predicted"/>
<feature type="transmembrane region" description="Helical" evidence="1">
    <location>
        <begin position="12"/>
        <end position="28"/>
    </location>
</feature>
<dbReference type="RefSeq" id="WP_084120387.1">
    <property type="nucleotide sequence ID" value="NZ_BAABCH010000077.1"/>
</dbReference>
<feature type="domain" description="NodB homology" evidence="2">
    <location>
        <begin position="57"/>
        <end position="237"/>
    </location>
</feature>
<dbReference type="STRING" id="1121321.SAMN04488530_1439"/>
<dbReference type="CDD" id="cd10944">
    <property type="entry name" value="CE4_SmPgdA_like"/>
    <property type="match status" value="1"/>
</dbReference>
<keyword evidence="1" id="KW-0472">Membrane</keyword>
<dbReference type="GO" id="GO:0016810">
    <property type="term" value="F:hydrolase activity, acting on carbon-nitrogen (but not peptide) bonds"/>
    <property type="evidence" value="ECO:0007669"/>
    <property type="project" value="InterPro"/>
</dbReference>
<keyword evidence="1" id="KW-1133">Transmembrane helix</keyword>
<dbReference type="EMBL" id="FQWX01000043">
    <property type="protein sequence ID" value="SHH39734.1"/>
    <property type="molecule type" value="Genomic_DNA"/>
</dbReference>
<dbReference type="Gene3D" id="3.20.20.370">
    <property type="entry name" value="Glycoside hydrolase/deacetylase"/>
    <property type="match status" value="1"/>
</dbReference>
<evidence type="ECO:0000259" key="2">
    <source>
        <dbReference type="PROSITE" id="PS51677"/>
    </source>
</evidence>
<protein>
    <submittedName>
        <fullName evidence="3">Peptidoglycan/xylan/chitin deacetylase, PgdA/CDA1 family</fullName>
    </submittedName>
</protein>
<dbReference type="PANTHER" id="PTHR10587:SF125">
    <property type="entry name" value="POLYSACCHARIDE DEACETYLASE YHEN-RELATED"/>
    <property type="match status" value="1"/>
</dbReference>
<dbReference type="OrthoDB" id="258610at2"/>
<name>A0A1M5SMK4_9FIRM</name>
<dbReference type="AlphaFoldDB" id="A0A1M5SMK4"/>
<evidence type="ECO:0000313" key="3">
    <source>
        <dbReference type="EMBL" id="SHH39734.1"/>
    </source>
</evidence>
<dbReference type="Pfam" id="PF01522">
    <property type="entry name" value="Polysacc_deac_1"/>
    <property type="match status" value="1"/>
</dbReference>